<dbReference type="AlphaFoldDB" id="A0A1G7G663"/>
<dbReference type="Gene3D" id="2.160.10.10">
    <property type="entry name" value="Hexapeptide repeat proteins"/>
    <property type="match status" value="1"/>
</dbReference>
<sequence>MINLIYKVLNIIPKTIAKIEKLYSYSILNSHSGVKLHSDLKIGKATTFELDDNAKFEIGKNVIWRDHNAIRIRKGGTLVFGNNVDLSHYISINCLDKIVFGDDTCIAEGCKFYDHDHAFDTKPEYIWHKDKFNTAPIVIGKNVKIYSNVTVLKGVTIGDNCIIGANCVISRSVPANSIIFGKHELMRLPLI</sequence>
<keyword evidence="1" id="KW-0808">Transferase</keyword>
<dbReference type="GO" id="GO:0016740">
    <property type="term" value="F:transferase activity"/>
    <property type="evidence" value="ECO:0007669"/>
    <property type="project" value="UniProtKB-KW"/>
</dbReference>
<dbReference type="EMBL" id="FNBH01000001">
    <property type="protein sequence ID" value="SDE83593.1"/>
    <property type="molecule type" value="Genomic_DNA"/>
</dbReference>
<reference evidence="2" key="1">
    <citation type="submission" date="2016-10" db="EMBL/GenBank/DDBJ databases">
        <authorList>
            <person name="Varghese N."/>
            <person name="Submissions S."/>
        </authorList>
    </citation>
    <scope>NUCLEOTIDE SEQUENCE [LARGE SCALE GENOMIC DNA]</scope>
    <source>
        <strain evidence="2">DSM 19684</strain>
    </source>
</reference>
<name>A0A1G7G663_9FLAO</name>
<gene>
    <name evidence="1" type="ORF">SAMN05421825_0348</name>
</gene>
<protein>
    <submittedName>
        <fullName evidence="1">Acetyltransferase (Isoleucine patch superfamily)</fullName>
    </submittedName>
</protein>
<dbReference type="PANTHER" id="PTHR23416:SF78">
    <property type="entry name" value="LIPOPOLYSACCHARIDE BIOSYNTHESIS O-ACETYL TRANSFERASE WBBJ-RELATED"/>
    <property type="match status" value="1"/>
</dbReference>
<organism evidence="1 2">
    <name type="scientific">Epilithonimonas hungarica</name>
    <dbReference type="NCBI Taxonomy" id="454006"/>
    <lineage>
        <taxon>Bacteria</taxon>
        <taxon>Pseudomonadati</taxon>
        <taxon>Bacteroidota</taxon>
        <taxon>Flavobacteriia</taxon>
        <taxon>Flavobacteriales</taxon>
        <taxon>Weeksellaceae</taxon>
        <taxon>Chryseobacterium group</taxon>
        <taxon>Epilithonimonas</taxon>
    </lineage>
</organism>
<dbReference type="SUPFAM" id="SSF51161">
    <property type="entry name" value="Trimeric LpxA-like enzymes"/>
    <property type="match status" value="1"/>
</dbReference>
<dbReference type="OrthoDB" id="9812571at2"/>
<dbReference type="Proteomes" id="UP000199203">
    <property type="component" value="Unassembled WGS sequence"/>
</dbReference>
<dbReference type="CDD" id="cd04647">
    <property type="entry name" value="LbH_MAT_like"/>
    <property type="match status" value="1"/>
</dbReference>
<keyword evidence="2" id="KW-1185">Reference proteome</keyword>
<dbReference type="PANTHER" id="PTHR23416">
    <property type="entry name" value="SIALIC ACID SYNTHASE-RELATED"/>
    <property type="match status" value="1"/>
</dbReference>
<evidence type="ECO:0000313" key="2">
    <source>
        <dbReference type="Proteomes" id="UP000199203"/>
    </source>
</evidence>
<dbReference type="InterPro" id="IPR001451">
    <property type="entry name" value="Hexapep"/>
</dbReference>
<dbReference type="Pfam" id="PF00132">
    <property type="entry name" value="Hexapep"/>
    <property type="match status" value="1"/>
</dbReference>
<dbReference type="InterPro" id="IPR051159">
    <property type="entry name" value="Hexapeptide_acetyltransf"/>
</dbReference>
<dbReference type="STRING" id="454006.SAMN05421825_0348"/>
<dbReference type="RefSeq" id="WP_089870863.1">
    <property type="nucleotide sequence ID" value="NZ_FNBH01000001.1"/>
</dbReference>
<dbReference type="InterPro" id="IPR011004">
    <property type="entry name" value="Trimer_LpxA-like_sf"/>
</dbReference>
<accession>A0A1G7G663</accession>
<evidence type="ECO:0000313" key="1">
    <source>
        <dbReference type="EMBL" id="SDE83593.1"/>
    </source>
</evidence>
<proteinExistence type="predicted"/>